<evidence type="ECO:0000313" key="2">
    <source>
        <dbReference type="Proteomes" id="UP001195483"/>
    </source>
</evidence>
<gene>
    <name evidence="1" type="ORF">CHS0354_038471</name>
</gene>
<sequence length="496" mass="57952">MRIVLQEGESMVFKEVNFKFDVDLSEATTRHLDFLKQVDGNPLLNNVNVLNRAIYRYENYWLPLAAEHRNKFLTAPLDIHWVWHCHMLCPMSYIKDCIDIVGVVIDHNFVENEGKALERSKSLWFKMYQDTHEPFEVDLNACSSVDRKNEISRISYDIKKAASRQAIFYYSVSLPHYRDQKFLMNSLLRYKKFLYLRQQNPEQFLVPCYDIDLVWHTHQLYPLAYKKDTEDLFGQLFNHDDTSNDQTPHSKRTSAEFVTKELWKNTFKETFSIYGTMYRGDSSRERLYKLETSDVYNLSTKKTSIQLTECVLHKQPERYKHFKLNICCSKDKISGFAVMLRAKKHSHAIRLRKGRITPTPNQTVWRQNDLKRLDINTRDIHYILVSLSDKFGTTRFGKVELDVGDVGIYNILPLVEGHRTSSTISLEKNLYLDPELSVSIKGTVTPPTSGPAILSLESDVYKEAVIQEQLEQLWGPKKLTQYPAGIDNRCQVADHR</sequence>
<accession>A0AAE0VQ67</accession>
<dbReference type="InterPro" id="IPR009836">
    <property type="entry name" value="GRDP-like"/>
</dbReference>
<reference evidence="1" key="3">
    <citation type="submission" date="2023-05" db="EMBL/GenBank/DDBJ databases">
        <authorList>
            <person name="Smith C.H."/>
        </authorList>
    </citation>
    <scope>NUCLEOTIDE SEQUENCE</scope>
    <source>
        <strain evidence="1">CHS0354</strain>
        <tissue evidence="1">Mantle</tissue>
    </source>
</reference>
<dbReference type="PANTHER" id="PTHR34365:SF7">
    <property type="entry name" value="GLYCINE-RICH DOMAIN-CONTAINING PROTEIN 1"/>
    <property type="match status" value="1"/>
</dbReference>
<dbReference type="Proteomes" id="UP001195483">
    <property type="component" value="Unassembled WGS sequence"/>
</dbReference>
<keyword evidence="2" id="KW-1185">Reference proteome</keyword>
<reference evidence="1" key="1">
    <citation type="journal article" date="2021" name="Genome Biol. Evol.">
        <title>A High-Quality Reference Genome for a Parasitic Bivalve with Doubly Uniparental Inheritance (Bivalvia: Unionida).</title>
        <authorList>
            <person name="Smith C.H."/>
        </authorList>
    </citation>
    <scope>NUCLEOTIDE SEQUENCE</scope>
    <source>
        <strain evidence="1">CHS0354</strain>
    </source>
</reference>
<dbReference type="AlphaFoldDB" id="A0AAE0VQ67"/>
<comment type="caution">
    <text evidence="1">The sequence shown here is derived from an EMBL/GenBank/DDBJ whole genome shotgun (WGS) entry which is preliminary data.</text>
</comment>
<name>A0AAE0VQ67_9BIVA</name>
<reference evidence="1" key="2">
    <citation type="journal article" date="2021" name="Genome Biol. Evol.">
        <title>Developing a high-quality reference genome for a parasitic bivalve with doubly uniparental inheritance (Bivalvia: Unionida).</title>
        <authorList>
            <person name="Smith C.H."/>
        </authorList>
    </citation>
    <scope>NUCLEOTIDE SEQUENCE</scope>
    <source>
        <strain evidence="1">CHS0354</strain>
        <tissue evidence="1">Mantle</tissue>
    </source>
</reference>
<dbReference type="PANTHER" id="PTHR34365">
    <property type="entry name" value="ENOLASE (DUF1399)"/>
    <property type="match status" value="1"/>
</dbReference>
<organism evidence="1 2">
    <name type="scientific">Potamilus streckersoni</name>
    <dbReference type="NCBI Taxonomy" id="2493646"/>
    <lineage>
        <taxon>Eukaryota</taxon>
        <taxon>Metazoa</taxon>
        <taxon>Spiralia</taxon>
        <taxon>Lophotrochozoa</taxon>
        <taxon>Mollusca</taxon>
        <taxon>Bivalvia</taxon>
        <taxon>Autobranchia</taxon>
        <taxon>Heteroconchia</taxon>
        <taxon>Palaeoheterodonta</taxon>
        <taxon>Unionida</taxon>
        <taxon>Unionoidea</taxon>
        <taxon>Unionidae</taxon>
        <taxon>Ambleminae</taxon>
        <taxon>Lampsilini</taxon>
        <taxon>Potamilus</taxon>
    </lineage>
</organism>
<proteinExistence type="predicted"/>
<dbReference type="EMBL" id="JAEAOA010002240">
    <property type="protein sequence ID" value="KAK3585931.1"/>
    <property type="molecule type" value="Genomic_DNA"/>
</dbReference>
<protein>
    <submittedName>
        <fullName evidence="1">Uncharacterized protein</fullName>
    </submittedName>
</protein>
<dbReference type="Pfam" id="PF07173">
    <property type="entry name" value="GRDP-like"/>
    <property type="match status" value="1"/>
</dbReference>
<evidence type="ECO:0000313" key="1">
    <source>
        <dbReference type="EMBL" id="KAK3585931.1"/>
    </source>
</evidence>